<accession>H2XUC7</accession>
<dbReference type="AlphaFoldDB" id="H2XUC7"/>
<feature type="chain" id="PRO_5003577001" evidence="1">
    <location>
        <begin position="22"/>
        <end position="56"/>
    </location>
</feature>
<reference evidence="3" key="1">
    <citation type="journal article" date="2002" name="Science">
        <title>The draft genome of Ciona intestinalis: insights into chordate and vertebrate origins.</title>
        <authorList>
            <person name="Dehal P."/>
            <person name="Satou Y."/>
            <person name="Campbell R.K."/>
            <person name="Chapman J."/>
            <person name="Degnan B."/>
            <person name="De Tomaso A."/>
            <person name="Davidson B."/>
            <person name="Di Gregorio A."/>
            <person name="Gelpke M."/>
            <person name="Goodstein D.M."/>
            <person name="Harafuji N."/>
            <person name="Hastings K.E."/>
            <person name="Ho I."/>
            <person name="Hotta K."/>
            <person name="Huang W."/>
            <person name="Kawashima T."/>
            <person name="Lemaire P."/>
            <person name="Martinez D."/>
            <person name="Meinertzhagen I.A."/>
            <person name="Necula S."/>
            <person name="Nonaka M."/>
            <person name="Putnam N."/>
            <person name="Rash S."/>
            <person name="Saiga H."/>
            <person name="Satake M."/>
            <person name="Terry A."/>
            <person name="Yamada L."/>
            <person name="Wang H.G."/>
            <person name="Awazu S."/>
            <person name="Azumi K."/>
            <person name="Boore J."/>
            <person name="Branno M."/>
            <person name="Chin-Bow S."/>
            <person name="DeSantis R."/>
            <person name="Doyle S."/>
            <person name="Francino P."/>
            <person name="Keys D.N."/>
            <person name="Haga S."/>
            <person name="Hayashi H."/>
            <person name="Hino K."/>
            <person name="Imai K.S."/>
            <person name="Inaba K."/>
            <person name="Kano S."/>
            <person name="Kobayashi K."/>
            <person name="Kobayashi M."/>
            <person name="Lee B.I."/>
            <person name="Makabe K.W."/>
            <person name="Manohar C."/>
            <person name="Matassi G."/>
            <person name="Medina M."/>
            <person name="Mochizuki Y."/>
            <person name="Mount S."/>
            <person name="Morishita T."/>
            <person name="Miura S."/>
            <person name="Nakayama A."/>
            <person name="Nishizaka S."/>
            <person name="Nomoto H."/>
            <person name="Ohta F."/>
            <person name="Oishi K."/>
            <person name="Rigoutsos I."/>
            <person name="Sano M."/>
            <person name="Sasaki A."/>
            <person name="Sasakura Y."/>
            <person name="Shoguchi E."/>
            <person name="Shin-i T."/>
            <person name="Spagnuolo A."/>
            <person name="Stainier D."/>
            <person name="Suzuki M.M."/>
            <person name="Tassy O."/>
            <person name="Takatori N."/>
            <person name="Tokuoka M."/>
            <person name="Yagi K."/>
            <person name="Yoshizaki F."/>
            <person name="Wada S."/>
            <person name="Zhang C."/>
            <person name="Hyatt P.D."/>
            <person name="Larimer F."/>
            <person name="Detter C."/>
            <person name="Doggett N."/>
            <person name="Glavina T."/>
            <person name="Hawkins T."/>
            <person name="Richardson P."/>
            <person name="Lucas S."/>
            <person name="Kohara Y."/>
            <person name="Levine M."/>
            <person name="Satoh N."/>
            <person name="Rokhsar D.S."/>
        </authorList>
    </citation>
    <scope>NUCLEOTIDE SEQUENCE [LARGE SCALE GENOMIC DNA]</scope>
</reference>
<reference evidence="2" key="4">
    <citation type="submission" date="2025-09" db="UniProtKB">
        <authorList>
            <consortium name="Ensembl"/>
        </authorList>
    </citation>
    <scope>IDENTIFICATION</scope>
</reference>
<feature type="signal peptide" evidence="1">
    <location>
        <begin position="1"/>
        <end position="21"/>
    </location>
</feature>
<evidence type="ECO:0000313" key="2">
    <source>
        <dbReference type="Ensembl" id="ENSCINP00000033261.1"/>
    </source>
</evidence>
<dbReference type="EMBL" id="EAAA01001970">
    <property type="status" value="NOT_ANNOTATED_CDS"/>
    <property type="molecule type" value="Genomic_DNA"/>
</dbReference>
<reference evidence="2" key="3">
    <citation type="submission" date="2025-08" db="UniProtKB">
        <authorList>
            <consortium name="Ensembl"/>
        </authorList>
    </citation>
    <scope>IDENTIFICATION</scope>
</reference>
<dbReference type="Proteomes" id="UP000008144">
    <property type="component" value="Chromosome 4"/>
</dbReference>
<protein>
    <submittedName>
        <fullName evidence="2">Uncharacterized protein</fullName>
    </submittedName>
</protein>
<proteinExistence type="predicted"/>
<keyword evidence="3" id="KW-1185">Reference proteome</keyword>
<dbReference type="InParanoid" id="H2XUC7"/>
<sequence length="56" mass="6233">MSVHCACMAAIRMLFPRSTFALGSDVICDDVHEDDVLCSHDVTMFVYLEVLGRALQ</sequence>
<organism evidence="2 3">
    <name type="scientific">Ciona intestinalis</name>
    <name type="common">Transparent sea squirt</name>
    <name type="synonym">Ascidia intestinalis</name>
    <dbReference type="NCBI Taxonomy" id="7719"/>
    <lineage>
        <taxon>Eukaryota</taxon>
        <taxon>Metazoa</taxon>
        <taxon>Chordata</taxon>
        <taxon>Tunicata</taxon>
        <taxon>Ascidiacea</taxon>
        <taxon>Phlebobranchia</taxon>
        <taxon>Cionidae</taxon>
        <taxon>Ciona</taxon>
    </lineage>
</organism>
<reference evidence="2" key="2">
    <citation type="journal article" date="2008" name="Genome Biol.">
        <title>Improved genome assembly and evidence-based global gene model set for the chordate Ciona intestinalis: new insight into intron and operon populations.</title>
        <authorList>
            <person name="Satou Y."/>
            <person name="Mineta K."/>
            <person name="Ogasawara M."/>
            <person name="Sasakura Y."/>
            <person name="Shoguchi E."/>
            <person name="Ueno K."/>
            <person name="Yamada L."/>
            <person name="Matsumoto J."/>
            <person name="Wasserscheid J."/>
            <person name="Dewar K."/>
            <person name="Wiley G.B."/>
            <person name="Macmil S.L."/>
            <person name="Roe B.A."/>
            <person name="Zeller R.W."/>
            <person name="Hastings K.E."/>
            <person name="Lemaire P."/>
            <person name="Lindquist E."/>
            <person name="Endo T."/>
            <person name="Hotta K."/>
            <person name="Inaba K."/>
        </authorList>
    </citation>
    <scope>NUCLEOTIDE SEQUENCE [LARGE SCALE GENOMIC DNA]</scope>
    <source>
        <strain evidence="2">wild type</strain>
    </source>
</reference>
<dbReference type="Ensembl" id="ENSCINT00000033460.1">
    <property type="protein sequence ID" value="ENSCINP00000033261.1"/>
    <property type="gene ID" value="ENSCING00000020731.1"/>
</dbReference>
<evidence type="ECO:0000256" key="1">
    <source>
        <dbReference type="SAM" id="SignalP"/>
    </source>
</evidence>
<keyword evidence="1" id="KW-0732">Signal</keyword>
<dbReference type="HOGENOM" id="CLU_3019447_0_0_1"/>
<evidence type="ECO:0000313" key="3">
    <source>
        <dbReference type="Proteomes" id="UP000008144"/>
    </source>
</evidence>
<name>H2XUC7_CIOIN</name>